<dbReference type="EMBL" id="OZ075112">
    <property type="protein sequence ID" value="CAL4969876.1"/>
    <property type="molecule type" value="Genomic_DNA"/>
</dbReference>
<dbReference type="PANTHER" id="PTHR35545">
    <property type="entry name" value="F-BOX DOMAIN-CONTAINING PROTEIN"/>
    <property type="match status" value="1"/>
</dbReference>
<evidence type="ECO:0008006" key="5">
    <source>
        <dbReference type="Google" id="ProtNLM"/>
    </source>
</evidence>
<dbReference type="PANTHER" id="PTHR35545:SF28">
    <property type="entry name" value="OS07G0645701 PROTEIN"/>
    <property type="match status" value="1"/>
</dbReference>
<reference evidence="4" key="1">
    <citation type="submission" date="2024-06" db="EMBL/GenBank/DDBJ databases">
        <authorList>
            <person name="Ryan C."/>
        </authorList>
    </citation>
    <scope>NUCLEOTIDE SEQUENCE [LARGE SCALE GENOMIC DNA]</scope>
</reference>
<dbReference type="SUPFAM" id="SSF52047">
    <property type="entry name" value="RNI-like"/>
    <property type="match status" value="1"/>
</dbReference>
<evidence type="ECO:0000259" key="1">
    <source>
        <dbReference type="Pfam" id="PF00646"/>
    </source>
</evidence>
<sequence>MELNKGHGQKGEDEDRLGMLPDDVLLSILGRVDIATAARTSSLSTRWKHLPWLLREITIDVNDFLPTPHPTLVEAEHMDAAMASLTKAIRSFLGAPQSEATIITRLLQLKLYLIGDYSDLVGPLLSDAIDTGILKNLDLAIVNEKEPVDCSDEDRLHQACAIDGFFSAHPSVIHCLTSLSLDNLCFAELDMHHLLFDCYKRLRCLFLSYCDMGWLSAWKIDAPGSHLAVLELFCCCFGKLEVLHLPKLERLCWDGWVSRDAPLTLGVVPSLTELKLICAATVPFKGFKLSNVLRGTTALENLILSFQGETLWLQPEGKQLCTVFSRLRKLSLLDIFIEFDLLWMIILLEAAPSVEVFDVEIWEHPCIVDSEGRRLTYGQRINPSWKVAEFATRKEWQLRELQVLGFAPMEQQMTFIRAAIGALPRSERLPKERGFPKGKDEQDVVAKQLTAEIVNPHLKMIFAD</sequence>
<proteinExistence type="predicted"/>
<accession>A0ABC8ZYH0</accession>
<dbReference type="Pfam" id="PF00646">
    <property type="entry name" value="F-box"/>
    <property type="match status" value="1"/>
</dbReference>
<dbReference type="InterPro" id="IPR001810">
    <property type="entry name" value="F-box_dom"/>
</dbReference>
<dbReference type="AlphaFoldDB" id="A0ABC8ZYH0"/>
<feature type="domain" description="At1g61320/AtMIF1 LRR" evidence="2">
    <location>
        <begin position="171"/>
        <end position="367"/>
    </location>
</feature>
<protein>
    <recommendedName>
        <fullName evidence="5">F-box domain-containing protein</fullName>
    </recommendedName>
</protein>
<organism evidence="3 4">
    <name type="scientific">Urochloa decumbens</name>
    <dbReference type="NCBI Taxonomy" id="240449"/>
    <lineage>
        <taxon>Eukaryota</taxon>
        <taxon>Viridiplantae</taxon>
        <taxon>Streptophyta</taxon>
        <taxon>Embryophyta</taxon>
        <taxon>Tracheophyta</taxon>
        <taxon>Spermatophyta</taxon>
        <taxon>Magnoliopsida</taxon>
        <taxon>Liliopsida</taxon>
        <taxon>Poales</taxon>
        <taxon>Poaceae</taxon>
        <taxon>PACMAD clade</taxon>
        <taxon>Panicoideae</taxon>
        <taxon>Panicodae</taxon>
        <taxon>Paniceae</taxon>
        <taxon>Melinidinae</taxon>
        <taxon>Urochloa</taxon>
    </lineage>
</organism>
<feature type="domain" description="F-box" evidence="1">
    <location>
        <begin position="19"/>
        <end position="50"/>
    </location>
</feature>
<dbReference type="Gene3D" id="3.80.10.10">
    <property type="entry name" value="Ribonuclease Inhibitor"/>
    <property type="match status" value="1"/>
</dbReference>
<dbReference type="Proteomes" id="UP001497457">
    <property type="component" value="Chromosome 2b"/>
</dbReference>
<evidence type="ECO:0000259" key="2">
    <source>
        <dbReference type="Pfam" id="PF23622"/>
    </source>
</evidence>
<keyword evidence="4" id="KW-1185">Reference proteome</keyword>
<dbReference type="Pfam" id="PF23622">
    <property type="entry name" value="LRR_At1g61320_AtMIF1"/>
    <property type="match status" value="1"/>
</dbReference>
<dbReference type="InterPro" id="IPR032675">
    <property type="entry name" value="LRR_dom_sf"/>
</dbReference>
<evidence type="ECO:0000313" key="4">
    <source>
        <dbReference type="Proteomes" id="UP001497457"/>
    </source>
</evidence>
<dbReference type="InterPro" id="IPR036047">
    <property type="entry name" value="F-box-like_dom_sf"/>
</dbReference>
<name>A0ABC8ZYH0_9POAL</name>
<gene>
    <name evidence="3" type="ORF">URODEC1_LOCUS49810</name>
</gene>
<evidence type="ECO:0000313" key="3">
    <source>
        <dbReference type="EMBL" id="CAL4969876.1"/>
    </source>
</evidence>
<dbReference type="InterPro" id="IPR055357">
    <property type="entry name" value="LRR_At1g61320_AtMIF1"/>
</dbReference>
<reference evidence="3 4" key="2">
    <citation type="submission" date="2024-10" db="EMBL/GenBank/DDBJ databases">
        <authorList>
            <person name="Ryan C."/>
        </authorList>
    </citation>
    <scope>NUCLEOTIDE SEQUENCE [LARGE SCALE GENOMIC DNA]</scope>
</reference>
<dbReference type="SUPFAM" id="SSF81383">
    <property type="entry name" value="F-box domain"/>
    <property type="match status" value="1"/>
</dbReference>